<protein>
    <submittedName>
        <fullName evidence="2">Chemotaxis protein CheW</fullName>
    </submittedName>
</protein>
<dbReference type="PROSITE" id="PS50851">
    <property type="entry name" value="CHEW"/>
    <property type="match status" value="1"/>
</dbReference>
<dbReference type="GO" id="GO:0006935">
    <property type="term" value="P:chemotaxis"/>
    <property type="evidence" value="ECO:0007669"/>
    <property type="project" value="InterPro"/>
</dbReference>
<dbReference type="GO" id="GO:0007165">
    <property type="term" value="P:signal transduction"/>
    <property type="evidence" value="ECO:0007669"/>
    <property type="project" value="InterPro"/>
</dbReference>
<proteinExistence type="predicted"/>
<dbReference type="InterPro" id="IPR039315">
    <property type="entry name" value="CheW"/>
</dbReference>
<dbReference type="Proteomes" id="UP000291151">
    <property type="component" value="Chromosome"/>
</dbReference>
<dbReference type="PANTHER" id="PTHR22617:SF23">
    <property type="entry name" value="CHEMOTAXIS PROTEIN CHEW"/>
    <property type="match status" value="1"/>
</dbReference>
<dbReference type="EMBL" id="CP036528">
    <property type="protein sequence ID" value="QBK27176.1"/>
    <property type="molecule type" value="Genomic_DNA"/>
</dbReference>
<dbReference type="Gene3D" id="2.30.30.40">
    <property type="entry name" value="SH3 Domains"/>
    <property type="match status" value="1"/>
</dbReference>
<feature type="domain" description="CheW-like" evidence="1">
    <location>
        <begin position="3"/>
        <end position="141"/>
    </location>
</feature>
<organism evidence="2 3">
    <name type="scientific">Ureibacillus thermophilus</name>
    <dbReference type="NCBI Taxonomy" id="367743"/>
    <lineage>
        <taxon>Bacteria</taxon>
        <taxon>Bacillati</taxon>
        <taxon>Bacillota</taxon>
        <taxon>Bacilli</taxon>
        <taxon>Bacillales</taxon>
        <taxon>Caryophanaceae</taxon>
        <taxon>Ureibacillus</taxon>
    </lineage>
</organism>
<accession>A0A4P6UXN9</accession>
<dbReference type="AlphaFoldDB" id="A0A4P6UXN9"/>
<dbReference type="Pfam" id="PF01584">
    <property type="entry name" value="CheW"/>
    <property type="match status" value="1"/>
</dbReference>
<sequence>MIYLKSVIFRCENEEYGIAIDQVVSIEKIGKITPIPHLPKYLIGFTRIREELIPVLDFNIILYNKPTSDPMSRIIVLNTDIVNFGLVVSEAKEILDIREDDIQQVGLVNYSQTKYFTAVANLDNRMITIVSPKVLVNSLEGIREIIDYLHQLLADEKESNA</sequence>
<gene>
    <name evidence="2" type="ORF">DKZ56_09765</name>
</gene>
<dbReference type="Gene3D" id="2.40.50.180">
    <property type="entry name" value="CheA-289, Domain 4"/>
    <property type="match status" value="1"/>
</dbReference>
<evidence type="ECO:0000313" key="2">
    <source>
        <dbReference type="EMBL" id="QBK27176.1"/>
    </source>
</evidence>
<dbReference type="SUPFAM" id="SSF50341">
    <property type="entry name" value="CheW-like"/>
    <property type="match status" value="1"/>
</dbReference>
<dbReference type="GO" id="GO:0005829">
    <property type="term" value="C:cytosol"/>
    <property type="evidence" value="ECO:0007669"/>
    <property type="project" value="TreeGrafter"/>
</dbReference>
<dbReference type="KEGG" id="uth:DKZ56_09765"/>
<name>A0A4P6UXN9_9BACL</name>
<evidence type="ECO:0000313" key="3">
    <source>
        <dbReference type="Proteomes" id="UP000291151"/>
    </source>
</evidence>
<dbReference type="InterPro" id="IPR002545">
    <property type="entry name" value="CheW-lke_dom"/>
</dbReference>
<evidence type="ECO:0000259" key="1">
    <source>
        <dbReference type="PROSITE" id="PS50851"/>
    </source>
</evidence>
<reference evidence="2 3" key="1">
    <citation type="submission" date="2019-02" db="EMBL/GenBank/DDBJ databases">
        <title>Ureibacillus thermophilus.</title>
        <authorList>
            <person name="Sunny J.S."/>
            <person name="Natarajan A."/>
            <person name="Saleena L.M."/>
        </authorList>
    </citation>
    <scope>NUCLEOTIDE SEQUENCE [LARGE SCALE GENOMIC DNA]</scope>
    <source>
        <strain evidence="2 3">LM102</strain>
    </source>
</reference>
<keyword evidence="3" id="KW-1185">Reference proteome</keyword>
<dbReference type="PANTHER" id="PTHR22617">
    <property type="entry name" value="CHEMOTAXIS SENSOR HISTIDINE KINASE-RELATED"/>
    <property type="match status" value="1"/>
</dbReference>
<dbReference type="SMART" id="SM00260">
    <property type="entry name" value="CheW"/>
    <property type="match status" value="1"/>
</dbReference>
<dbReference type="InterPro" id="IPR036061">
    <property type="entry name" value="CheW-like_dom_sf"/>
</dbReference>